<dbReference type="OrthoDB" id="430315at2759"/>
<dbReference type="Pfam" id="PF00314">
    <property type="entry name" value="Thaumatin"/>
    <property type="match status" value="1"/>
</dbReference>
<evidence type="ECO:0000256" key="1">
    <source>
        <dbReference type="ARBA" id="ARBA00010607"/>
    </source>
</evidence>
<keyword evidence="2 3" id="KW-1015">Disulfide bond</keyword>
<feature type="disulfide bond" evidence="3">
    <location>
        <begin position="168"/>
        <end position="230"/>
    </location>
</feature>
<dbReference type="GeneID" id="109711251"/>
<feature type="disulfide bond" evidence="3">
    <location>
        <begin position="207"/>
        <end position="217"/>
    </location>
</feature>
<feature type="disulfide bond" evidence="3">
    <location>
        <begin position="197"/>
        <end position="206"/>
    </location>
</feature>
<organism evidence="4 5">
    <name type="scientific">Ananas comosus</name>
    <name type="common">Pineapple</name>
    <name type="synonym">Ananas ananas</name>
    <dbReference type="NCBI Taxonomy" id="4615"/>
    <lineage>
        <taxon>Eukaryota</taxon>
        <taxon>Viridiplantae</taxon>
        <taxon>Streptophyta</taxon>
        <taxon>Embryophyta</taxon>
        <taxon>Tracheophyta</taxon>
        <taxon>Spermatophyta</taxon>
        <taxon>Magnoliopsida</taxon>
        <taxon>Liliopsida</taxon>
        <taxon>Poales</taxon>
        <taxon>Bromeliaceae</taxon>
        <taxon>Bromelioideae</taxon>
        <taxon>Ananas</taxon>
    </lineage>
</organism>
<dbReference type="PRINTS" id="PR00347">
    <property type="entry name" value="THAUMATIN"/>
</dbReference>
<dbReference type="AlphaFoldDB" id="A0A6P5F1N8"/>
<reference evidence="4" key="1">
    <citation type="journal article" date="2015" name="Nat. Genet.">
        <title>The pineapple genome and the evolution of CAM photosynthesis.</title>
        <authorList>
            <person name="Ming R."/>
            <person name="VanBuren R."/>
            <person name="Wai C.M."/>
            <person name="Tang H."/>
            <person name="Schatz M.C."/>
            <person name="Bowers J.E."/>
            <person name="Lyons E."/>
            <person name="Wang M.L."/>
            <person name="Chen J."/>
            <person name="Biggers E."/>
            <person name="Zhang J."/>
            <person name="Huang L."/>
            <person name="Zhang L."/>
            <person name="Miao W."/>
            <person name="Zhang J."/>
            <person name="Ye Z."/>
            <person name="Miao C."/>
            <person name="Lin Z."/>
            <person name="Wang H."/>
            <person name="Zhou H."/>
            <person name="Yim W.C."/>
            <person name="Priest H.D."/>
            <person name="Zheng C."/>
            <person name="Woodhouse M."/>
            <person name="Edger P.P."/>
            <person name="Guyot R."/>
            <person name="Guo H.B."/>
            <person name="Guo H."/>
            <person name="Zheng G."/>
            <person name="Singh R."/>
            <person name="Sharma A."/>
            <person name="Min X."/>
            <person name="Zheng Y."/>
            <person name="Lee H."/>
            <person name="Gurtowski J."/>
            <person name="Sedlazeck F.J."/>
            <person name="Harkess A."/>
            <person name="McKain M.R."/>
            <person name="Liao Z."/>
            <person name="Fang J."/>
            <person name="Liu J."/>
            <person name="Zhang X."/>
            <person name="Zhang Q."/>
            <person name="Hu W."/>
            <person name="Qin Y."/>
            <person name="Wang K."/>
            <person name="Chen L.Y."/>
            <person name="Shirley N."/>
            <person name="Lin Y.R."/>
            <person name="Liu L.Y."/>
            <person name="Hernandez A.G."/>
            <person name="Wright C.L."/>
            <person name="Bulone V."/>
            <person name="Tuskan G.A."/>
            <person name="Heath K."/>
            <person name="Zee F."/>
            <person name="Moore P.H."/>
            <person name="Sunkar R."/>
            <person name="Leebens-Mack J.H."/>
            <person name="Mockler T."/>
            <person name="Bennetzen J.L."/>
            <person name="Freeling M."/>
            <person name="Sankoff D."/>
            <person name="Paterson A.H."/>
            <person name="Zhu X."/>
            <person name="Yang X."/>
            <person name="Smith J.A."/>
            <person name="Cushman J.C."/>
            <person name="Paull R.E."/>
            <person name="Yu Q."/>
        </authorList>
    </citation>
    <scope>NUCLEOTIDE SEQUENCE [LARGE SCALE GENOMIC DNA]</scope>
    <source>
        <strain evidence="4">cv. F153</strain>
    </source>
</reference>
<dbReference type="InterPro" id="IPR037176">
    <property type="entry name" value="Osmotin/thaumatin-like_sf"/>
</dbReference>
<dbReference type="PROSITE" id="PS51367">
    <property type="entry name" value="THAUMATIN_2"/>
    <property type="match status" value="1"/>
</dbReference>
<sequence>MSVGLTAATMPPVVKKVVMLLTMVTAGVVLSGGVGEGATLAMYNKCRETVWPGIQPGAGKAVVARGGMRLQPGTATSVRCARPGRTGLGPQGCARPRTGRAACATGDCGGSLFCDGAAAPPRTLARIPSPRPRQSQDFYDVSLVDGYNIPMSMTPFRGTGGRCASAGCVSDLNEVCPAGLAVRGGADNRVVACKSACSAFGAPQYCCTGSYGSPQQCKPTAYSRLFKTACPKAYSYAYDDPTSIQTCGAGASYIVTFCPHYR</sequence>
<dbReference type="Gramene" id="Aco011470.1.mrna1">
    <property type="protein sequence ID" value="Aco011470.1.mrna1"/>
    <property type="gene ID" value="Aco011470.1.path1"/>
</dbReference>
<reference evidence="5" key="2">
    <citation type="submission" date="2025-08" db="UniProtKB">
        <authorList>
            <consortium name="RefSeq"/>
        </authorList>
    </citation>
    <scope>IDENTIFICATION</scope>
    <source>
        <tissue evidence="5">Leaf</tissue>
    </source>
</reference>
<dbReference type="Proteomes" id="UP000515123">
    <property type="component" value="Linkage group 6"/>
</dbReference>
<name>A0A6P5F1N8_ANACO</name>
<feature type="disulfide bond" evidence="3">
    <location>
        <begin position="176"/>
        <end position="193"/>
    </location>
</feature>
<dbReference type="InterPro" id="IPR001938">
    <property type="entry name" value="Thaumatin"/>
</dbReference>
<feature type="disulfide bond" evidence="3">
    <location>
        <begin position="93"/>
        <end position="103"/>
    </location>
</feature>
<protein>
    <submittedName>
        <fullName evidence="5">Thaumatin-like protein</fullName>
    </submittedName>
</protein>
<feature type="disulfide bond" evidence="3">
    <location>
        <begin position="46"/>
        <end position="258"/>
    </location>
</feature>
<evidence type="ECO:0000313" key="4">
    <source>
        <dbReference type="Proteomes" id="UP000515123"/>
    </source>
</evidence>
<feature type="disulfide bond" evidence="3">
    <location>
        <begin position="163"/>
        <end position="247"/>
    </location>
</feature>
<dbReference type="SMART" id="SM00205">
    <property type="entry name" value="THN"/>
    <property type="match status" value="1"/>
</dbReference>
<dbReference type="RefSeq" id="XP_020089789.1">
    <property type="nucleotide sequence ID" value="XM_020234200.1"/>
</dbReference>
<evidence type="ECO:0000256" key="2">
    <source>
        <dbReference type="ARBA" id="ARBA00023157"/>
    </source>
</evidence>
<dbReference type="PIRSF" id="PIRSF002703">
    <property type="entry name" value="Thaumatin"/>
    <property type="match status" value="1"/>
</dbReference>
<feature type="disulfide bond" evidence="3">
    <location>
        <begin position="108"/>
        <end position="114"/>
    </location>
</feature>
<proteinExistence type="inferred from homology"/>
<dbReference type="PANTHER" id="PTHR31048">
    <property type="entry name" value="OS03G0233200 PROTEIN"/>
    <property type="match status" value="1"/>
</dbReference>
<accession>A0A6P5F1N8</accession>
<evidence type="ECO:0000313" key="5">
    <source>
        <dbReference type="RefSeq" id="XP_020089789.1"/>
    </source>
</evidence>
<keyword evidence="4" id="KW-1185">Reference proteome</keyword>
<dbReference type="CDD" id="cd09218">
    <property type="entry name" value="TLP-PA"/>
    <property type="match status" value="1"/>
</dbReference>
<comment type="similarity">
    <text evidence="1">Belongs to the thaumatin family.</text>
</comment>
<gene>
    <name evidence="5" type="primary">LOC109711251</name>
</gene>
<dbReference type="Gene3D" id="2.60.110.10">
    <property type="entry name" value="Thaumatin"/>
    <property type="match status" value="1"/>
</dbReference>
<dbReference type="FunFam" id="2.60.110.10:FF:000002">
    <property type="entry name" value="Thaumatin-like protein 1a"/>
    <property type="match status" value="1"/>
</dbReference>
<dbReference type="SUPFAM" id="SSF49870">
    <property type="entry name" value="Osmotin, thaumatin-like protein"/>
    <property type="match status" value="1"/>
</dbReference>
<evidence type="ECO:0000256" key="3">
    <source>
        <dbReference type="PIRSR" id="PIRSR002703-1"/>
    </source>
</evidence>